<protein>
    <recommendedName>
        <fullName evidence="3">Protein SZT2</fullName>
    </recommendedName>
</protein>
<accession>A0A834IJ61</accession>
<proteinExistence type="predicted"/>
<comment type="caution">
    <text evidence="1">The sequence shown here is derived from an EMBL/GenBank/DDBJ whole genome shotgun (WGS) entry which is preliminary data.</text>
</comment>
<dbReference type="GO" id="GO:0005777">
    <property type="term" value="C:peroxisome"/>
    <property type="evidence" value="ECO:0007669"/>
    <property type="project" value="InterPro"/>
</dbReference>
<dbReference type="OrthoDB" id="6760463at2759"/>
<dbReference type="PANTHER" id="PTHR14918">
    <property type="entry name" value="KICSTOR COMPLEX PROTEIN SZT2"/>
    <property type="match status" value="1"/>
</dbReference>
<dbReference type="PANTHER" id="PTHR14918:SF3">
    <property type="entry name" value="KICSTOR COMPLEX PROTEIN SZT2"/>
    <property type="match status" value="1"/>
</dbReference>
<dbReference type="InterPro" id="IPR033228">
    <property type="entry name" value="SZT2"/>
</dbReference>
<evidence type="ECO:0000313" key="1">
    <source>
        <dbReference type="EMBL" id="KAF7281912.1"/>
    </source>
</evidence>
<sequence>MEFDSQSQCSDDAVEFSFSEHGTNISNDFVYSDDIQRDYVEAETVYLLLPKNVPVSRASRVQWLLDHLNKIVTPSNSKTFDKSQNIEVISAVPREQNVKCPRFLITYRTELKFVAHAYRFVYCLDMSPSHANVDTEQEEFLFDEILNIFQNSLESLSAQFTVPSSLVAFQPAIYVTIMVNTPFFVSPAQQVILKGVKITPQNLPEIIGSVKAHFDMLEGEIAEVCKQALDDIDNQKASYVGTLGDFEISTMGKSLKVPMVTADANFVNMLRYSMLAISLLPEITISHILVITDGIVAMPDSNVMETLLHQLHYDAISVSFMKVGSSYHPHSAAGLVSYFDLLDFFSHSTLGTCLEYYPKKINDSSESINFYQRLFMFWSFHSRSNTDDSPQKPCDNSNRWISTNDKYCSQTSPTLLFKKQTEETTGASITLLLARRLREGFIVDSVFYMNNKLEIKLILQWKSFIYIHYKLTSVWPSTINLTHFEICISAPYEFLHDMTCVNKKETKSVYQQEIVRRIWSRLRQISTGDLKLAVQLSNFSNSKDWYTLPESIKNGIPLFASLSDAQNSIHTSGKFAQIWHDIYKIETNNWRKWFHTHRISLILTHDNPSSTTVDYSNSQLYQVVQCREAIEALEGMLSKWATFMLIYNHTYLKLIYNEQEIAPIGFCIVRVISKFPSAVLNLGFSTNIPGQIRLQTCDLLKVELASLSYIPKAKAMSCCVLLQKPLEKILIRYEKVPGSYTTVIFPDGTQPPDNVSCFSSSVSGSLFTTLSRYLFHKRWIWHTSYKTNPTLSNISTDRILTTLINTRLKEGFQFAYSSSGIVTMVLEINLEPQGSCVVQYVLFPPHLNCDDEYLSDSDEESEPISELDMELQLVTEVWIEPQYGRVVSDNSKISYFNGKTCYEIADTISKVDYSCISVLLTMEHMSLMCVNKAVHNLSDSTGEITGSKTFKRSISQRSCRVPINDNYNRHNVPENGSSWYPIITPRIEHIPFKFDTVDVLHLCQQTELLYSMLVEGK</sequence>
<organism evidence="1 2">
    <name type="scientific">Rhynchophorus ferrugineus</name>
    <name type="common">Red palm weevil</name>
    <name type="synonym">Curculio ferrugineus</name>
    <dbReference type="NCBI Taxonomy" id="354439"/>
    <lineage>
        <taxon>Eukaryota</taxon>
        <taxon>Metazoa</taxon>
        <taxon>Ecdysozoa</taxon>
        <taxon>Arthropoda</taxon>
        <taxon>Hexapoda</taxon>
        <taxon>Insecta</taxon>
        <taxon>Pterygota</taxon>
        <taxon>Neoptera</taxon>
        <taxon>Endopterygota</taxon>
        <taxon>Coleoptera</taxon>
        <taxon>Polyphaga</taxon>
        <taxon>Cucujiformia</taxon>
        <taxon>Curculionidae</taxon>
        <taxon>Dryophthorinae</taxon>
        <taxon>Rhynchophorus</taxon>
    </lineage>
</organism>
<reference evidence="1" key="1">
    <citation type="submission" date="2020-08" db="EMBL/GenBank/DDBJ databases">
        <title>Genome sequencing and assembly of the red palm weevil Rhynchophorus ferrugineus.</title>
        <authorList>
            <person name="Dias G.B."/>
            <person name="Bergman C.M."/>
            <person name="Manee M."/>
        </authorList>
    </citation>
    <scope>NUCLEOTIDE SEQUENCE</scope>
    <source>
        <strain evidence="1">AA-2017</strain>
        <tissue evidence="1">Whole larva</tissue>
    </source>
</reference>
<gene>
    <name evidence="1" type="ORF">GWI33_004034</name>
</gene>
<dbReference type="AlphaFoldDB" id="A0A834IJ61"/>
<dbReference type="EMBL" id="JAACXV010000213">
    <property type="protein sequence ID" value="KAF7281912.1"/>
    <property type="molecule type" value="Genomic_DNA"/>
</dbReference>
<keyword evidence="2" id="KW-1185">Reference proteome</keyword>
<evidence type="ECO:0000313" key="2">
    <source>
        <dbReference type="Proteomes" id="UP000625711"/>
    </source>
</evidence>
<dbReference type="Proteomes" id="UP000625711">
    <property type="component" value="Unassembled WGS sequence"/>
</dbReference>
<evidence type="ECO:0008006" key="3">
    <source>
        <dbReference type="Google" id="ProtNLM"/>
    </source>
</evidence>
<name>A0A834IJ61_RHYFE</name>